<dbReference type="EMBL" id="JAQOWY010000099">
    <property type="protein sequence ID" value="KAK1851332.1"/>
    <property type="molecule type" value="Genomic_DNA"/>
</dbReference>
<proteinExistence type="predicted"/>
<comment type="caution">
    <text evidence="1">The sequence shown here is derived from an EMBL/GenBank/DDBJ whole genome shotgun (WGS) entry which is preliminary data.</text>
</comment>
<keyword evidence="2" id="KW-1185">Reference proteome</keyword>
<accession>A0AAD9AQF6</accession>
<reference evidence="1" key="1">
    <citation type="submission" date="2023-01" db="EMBL/GenBank/DDBJ databases">
        <title>Colletotrichum chrysophilum M932 genome sequence.</title>
        <authorList>
            <person name="Baroncelli R."/>
        </authorList>
    </citation>
    <scope>NUCLEOTIDE SEQUENCE</scope>
    <source>
        <strain evidence="1">M932</strain>
    </source>
</reference>
<protein>
    <submittedName>
        <fullName evidence="1">Uncharacterized protein</fullName>
    </submittedName>
</protein>
<dbReference type="Proteomes" id="UP001243330">
    <property type="component" value="Unassembled WGS sequence"/>
</dbReference>
<dbReference type="AlphaFoldDB" id="A0AAD9AQF6"/>
<sequence length="117" mass="12582">MISIAVVVSLSPSQQVKSTATLEYPYLRRLIQAWVLVETAGTGTTGDDSVLSATITRELVSNEASLSPTVVAPIANRPISHVVKVGLVCPVRHKTYGIRVCRDIQTVAFVSHLLLKA</sequence>
<gene>
    <name evidence="1" type="ORF">CCHR01_06077</name>
</gene>
<evidence type="ECO:0000313" key="2">
    <source>
        <dbReference type="Proteomes" id="UP001243330"/>
    </source>
</evidence>
<evidence type="ECO:0000313" key="1">
    <source>
        <dbReference type="EMBL" id="KAK1851332.1"/>
    </source>
</evidence>
<name>A0AAD9AQF6_9PEZI</name>
<organism evidence="1 2">
    <name type="scientific">Colletotrichum chrysophilum</name>
    <dbReference type="NCBI Taxonomy" id="1836956"/>
    <lineage>
        <taxon>Eukaryota</taxon>
        <taxon>Fungi</taxon>
        <taxon>Dikarya</taxon>
        <taxon>Ascomycota</taxon>
        <taxon>Pezizomycotina</taxon>
        <taxon>Sordariomycetes</taxon>
        <taxon>Hypocreomycetidae</taxon>
        <taxon>Glomerellales</taxon>
        <taxon>Glomerellaceae</taxon>
        <taxon>Colletotrichum</taxon>
        <taxon>Colletotrichum gloeosporioides species complex</taxon>
    </lineage>
</organism>